<feature type="domain" description="Sigma-54 factor interaction" evidence="3">
    <location>
        <begin position="184"/>
        <end position="422"/>
    </location>
</feature>
<dbReference type="PANTHER" id="PTHR32071">
    <property type="entry name" value="TRANSCRIPTIONAL REGULATORY PROTEIN"/>
    <property type="match status" value="1"/>
</dbReference>
<dbReference type="PIRSF" id="PIRSF037354">
    <property type="entry name" value="Txn_actvtr_RtcR"/>
    <property type="match status" value="1"/>
</dbReference>
<dbReference type="CDD" id="cd00009">
    <property type="entry name" value="AAA"/>
    <property type="match status" value="1"/>
</dbReference>
<dbReference type="AlphaFoldDB" id="A0A202BB11"/>
<dbReference type="Pfam" id="PF06956">
    <property type="entry name" value="RtcR"/>
    <property type="match status" value="1"/>
</dbReference>
<dbReference type="PANTHER" id="PTHR32071:SF14">
    <property type="entry name" value="TRANSCRIPTIONAL REGULATORY PROTEIN RTCR"/>
    <property type="match status" value="1"/>
</dbReference>
<dbReference type="NCBIfam" id="NF038308">
    <property type="entry name" value="RNA_repair_RtcR"/>
    <property type="match status" value="1"/>
</dbReference>
<keyword evidence="5" id="KW-1185">Reference proteome</keyword>
<evidence type="ECO:0000256" key="2">
    <source>
        <dbReference type="ARBA" id="ARBA00022840"/>
    </source>
</evidence>
<evidence type="ECO:0000313" key="4">
    <source>
        <dbReference type="EMBL" id="OVE48733.1"/>
    </source>
</evidence>
<evidence type="ECO:0000259" key="3">
    <source>
        <dbReference type="PROSITE" id="PS50045"/>
    </source>
</evidence>
<keyword evidence="2" id="KW-0067">ATP-binding</keyword>
<dbReference type="GO" id="GO:0003700">
    <property type="term" value="F:DNA-binding transcription factor activity"/>
    <property type="evidence" value="ECO:0007669"/>
    <property type="project" value="InterPro"/>
</dbReference>
<dbReference type="PROSITE" id="PS50045">
    <property type="entry name" value="SIGMA54_INTERACT_4"/>
    <property type="match status" value="1"/>
</dbReference>
<reference evidence="4 5" key="1">
    <citation type="submission" date="2017-05" db="EMBL/GenBank/DDBJ databases">
        <title>Chromobacterium violaceum GHPS1 isolated from Hydrocarbon polluted soil in French Guiana display an awesome secondary metabolite arsenal and a battery of drug and heavy-metal-resistance and detoxification of xenobiotics proteins.</title>
        <authorList>
            <person name="Belbahri L."/>
        </authorList>
    </citation>
    <scope>NUCLEOTIDE SEQUENCE [LARGE SCALE GENOMIC DNA]</scope>
    <source>
        <strain evidence="4 5">GHPS1</strain>
    </source>
</reference>
<proteinExistence type="predicted"/>
<evidence type="ECO:0000313" key="5">
    <source>
        <dbReference type="Proteomes" id="UP000196342"/>
    </source>
</evidence>
<dbReference type="EMBL" id="NHOO01000006">
    <property type="protein sequence ID" value="OVE48733.1"/>
    <property type="molecule type" value="Genomic_DNA"/>
</dbReference>
<dbReference type="InterPro" id="IPR002078">
    <property type="entry name" value="Sigma_54_int"/>
</dbReference>
<name>A0A202BB11_CHRVL</name>
<protein>
    <submittedName>
        <fullName evidence="4">Transcriptional regulator</fullName>
    </submittedName>
</protein>
<dbReference type="InterPro" id="IPR017183">
    <property type="entry name" value="Sigma54_dep_tscrpt_act_RtcR"/>
</dbReference>
<dbReference type="FunFam" id="3.40.50.300:FF:001653">
    <property type="entry name" value="Transcriptional regulator RtcR"/>
    <property type="match status" value="1"/>
</dbReference>
<dbReference type="SMART" id="SM00382">
    <property type="entry name" value="AAA"/>
    <property type="match status" value="1"/>
</dbReference>
<dbReference type="Pfam" id="PF00158">
    <property type="entry name" value="Sigma54_activat"/>
    <property type="match status" value="1"/>
</dbReference>
<comment type="caution">
    <text evidence="4">The sequence shown here is derived from an EMBL/GenBank/DDBJ whole genome shotgun (WGS) entry which is preliminary data.</text>
</comment>
<dbReference type="InterPro" id="IPR009715">
    <property type="entry name" value="RtcR"/>
</dbReference>
<dbReference type="SUPFAM" id="SSF52540">
    <property type="entry name" value="P-loop containing nucleoside triphosphate hydrolases"/>
    <property type="match status" value="1"/>
</dbReference>
<sequence>MKNKVAIGFLGTVLDKGGYGQARWQKWRPSIGICRQPQLPLARLELLHDNHHHRLAELTARDIAEISPETEVRLHAVNLEDPWDFGEVYSALDDFAAGYAFDTEQEDYLLHITTGTHVAQICWFLLAESRRIPARLLQSSPTRQANDFAGRVSVIDLDLARYDHIASRFAQQSEDTVAFLKSGIATLNPGFNRMIEQIERVATRSSAPILLRGPTGAGKSQLARRLYELKKARRQLSGRFVEVNCATLRGDSAMSALFGHVKGAFTGALNERAGLLRSADGGLLFLDEVGELGLDEQAMLLKAIEEKRFLPFGGDRETSSDFQLVCGTMRDLRQWVREGKFREDLYARINLWHFELPGLAARREDIEPNLEFELARHAGEQGRHVRFNAEARRAYLDFALSQDALWLGNFRELSASVTRMATLADAGRIDNGLVNEEIGRLREDWGGERQTDAPPCPLSSEQWEGLDLFDRAQLETVLRVCRQSASLSDAGRRLFAVSRQGKTHPNDADRLRKYLARFGLSWQTLRKEGTLPDGG</sequence>
<evidence type="ECO:0000256" key="1">
    <source>
        <dbReference type="ARBA" id="ARBA00022741"/>
    </source>
</evidence>
<gene>
    <name evidence="4" type="ORF">CBW21_09305</name>
</gene>
<dbReference type="InterPro" id="IPR003593">
    <property type="entry name" value="AAA+_ATPase"/>
</dbReference>
<organism evidence="4 5">
    <name type="scientific">Chromobacterium violaceum</name>
    <dbReference type="NCBI Taxonomy" id="536"/>
    <lineage>
        <taxon>Bacteria</taxon>
        <taxon>Pseudomonadati</taxon>
        <taxon>Pseudomonadota</taxon>
        <taxon>Betaproteobacteria</taxon>
        <taxon>Neisseriales</taxon>
        <taxon>Chromobacteriaceae</taxon>
        <taxon>Chromobacterium</taxon>
    </lineage>
</organism>
<dbReference type="Proteomes" id="UP000196342">
    <property type="component" value="Unassembled WGS sequence"/>
</dbReference>
<dbReference type="GO" id="GO:0005524">
    <property type="term" value="F:ATP binding"/>
    <property type="evidence" value="ECO:0007669"/>
    <property type="project" value="UniProtKB-KW"/>
</dbReference>
<dbReference type="Gene3D" id="1.10.8.60">
    <property type="match status" value="1"/>
</dbReference>
<accession>A0A202BB11</accession>
<dbReference type="InterPro" id="IPR027417">
    <property type="entry name" value="P-loop_NTPase"/>
</dbReference>
<keyword evidence="1" id="KW-0547">Nucleotide-binding</keyword>
<dbReference type="Gene3D" id="3.40.50.300">
    <property type="entry name" value="P-loop containing nucleotide triphosphate hydrolases"/>
    <property type="match status" value="1"/>
</dbReference>
<dbReference type="RefSeq" id="WP_087697743.1">
    <property type="nucleotide sequence ID" value="NZ_JABXOB010000015.1"/>
</dbReference>